<gene>
    <name evidence="1" type="ORF">JKP88DRAFT_243895</name>
</gene>
<keyword evidence="2" id="KW-1185">Reference proteome</keyword>
<sequence>MAGVIEAANAAKPRFPVWPSVQGLMLPTSGGVAEPVQLEVMRLTGNAVQLLEDGDAECARSLADAAEGNMRVSAMEKLLLDGGTASYRHFKVYTAADPRPRLHPQVRYLRYNNNESCLCAMHSENFGDYGYIEAYFLGGERGNLDTAALAASMPPNPFLPGVRGPVLLTAMEEDQQLHQPMIRYYDLPVAAVTGAALQKLSAEIVRSGAQRL</sequence>
<dbReference type="AlphaFoldDB" id="A0A835ZEC3"/>
<organism evidence="1 2">
    <name type="scientific">Tribonema minus</name>
    <dbReference type="NCBI Taxonomy" id="303371"/>
    <lineage>
        <taxon>Eukaryota</taxon>
        <taxon>Sar</taxon>
        <taxon>Stramenopiles</taxon>
        <taxon>Ochrophyta</taxon>
        <taxon>PX clade</taxon>
        <taxon>Xanthophyceae</taxon>
        <taxon>Tribonematales</taxon>
        <taxon>Tribonemataceae</taxon>
        <taxon>Tribonema</taxon>
    </lineage>
</organism>
<reference evidence="1" key="1">
    <citation type="submission" date="2021-02" db="EMBL/GenBank/DDBJ databases">
        <title>First Annotated Genome of the Yellow-green Alga Tribonema minus.</title>
        <authorList>
            <person name="Mahan K.M."/>
        </authorList>
    </citation>
    <scope>NUCLEOTIDE SEQUENCE</scope>
    <source>
        <strain evidence="1">UTEX B ZZ1240</strain>
    </source>
</reference>
<dbReference type="EMBL" id="JAFCMP010000090">
    <property type="protein sequence ID" value="KAG5187383.1"/>
    <property type="molecule type" value="Genomic_DNA"/>
</dbReference>
<protein>
    <submittedName>
        <fullName evidence="1">Uncharacterized protein</fullName>
    </submittedName>
</protein>
<evidence type="ECO:0000313" key="2">
    <source>
        <dbReference type="Proteomes" id="UP000664859"/>
    </source>
</evidence>
<accession>A0A835ZEC3</accession>
<dbReference type="Proteomes" id="UP000664859">
    <property type="component" value="Unassembled WGS sequence"/>
</dbReference>
<evidence type="ECO:0000313" key="1">
    <source>
        <dbReference type="EMBL" id="KAG5187383.1"/>
    </source>
</evidence>
<name>A0A835ZEC3_9STRA</name>
<comment type="caution">
    <text evidence="1">The sequence shown here is derived from an EMBL/GenBank/DDBJ whole genome shotgun (WGS) entry which is preliminary data.</text>
</comment>
<proteinExistence type="predicted"/>